<proteinExistence type="predicted"/>
<dbReference type="PANTHER" id="PTHR36965:SF1">
    <property type="entry name" value="FE(2+)-TRAFFICKING PROTEIN-RELATED"/>
    <property type="match status" value="1"/>
</dbReference>
<dbReference type="GO" id="GO:0005506">
    <property type="term" value="F:iron ion binding"/>
    <property type="evidence" value="ECO:0007669"/>
    <property type="project" value="InterPro"/>
</dbReference>
<evidence type="ECO:0000313" key="4">
    <source>
        <dbReference type="Proteomes" id="UP000320386"/>
    </source>
</evidence>
<dbReference type="InterPro" id="IPR007457">
    <property type="entry name" value="Fe_traffick_prot_YggX"/>
</dbReference>
<organism evidence="3 4">
    <name type="scientific">Mucisphaera calidilacus</name>
    <dbReference type="NCBI Taxonomy" id="2527982"/>
    <lineage>
        <taxon>Bacteria</taxon>
        <taxon>Pseudomonadati</taxon>
        <taxon>Planctomycetota</taxon>
        <taxon>Phycisphaerae</taxon>
        <taxon>Phycisphaerales</taxon>
        <taxon>Phycisphaeraceae</taxon>
        <taxon>Mucisphaera</taxon>
    </lineage>
</organism>
<dbReference type="OrthoDB" id="9804318at2"/>
<dbReference type="PANTHER" id="PTHR36965">
    <property type="entry name" value="FE(2+)-TRAFFICKING PROTEIN-RELATED"/>
    <property type="match status" value="1"/>
</dbReference>
<dbReference type="PROSITE" id="PS50005">
    <property type="entry name" value="TPR"/>
    <property type="match status" value="1"/>
</dbReference>
<dbReference type="GO" id="GO:0005829">
    <property type="term" value="C:cytosol"/>
    <property type="evidence" value="ECO:0007669"/>
    <property type="project" value="TreeGrafter"/>
</dbReference>
<gene>
    <name evidence="3" type="ORF">Pan265_19380</name>
</gene>
<dbReference type="EMBL" id="CP036280">
    <property type="protein sequence ID" value="QDU72076.1"/>
    <property type="molecule type" value="Genomic_DNA"/>
</dbReference>
<keyword evidence="4" id="KW-1185">Reference proteome</keyword>
<evidence type="ECO:0000313" key="3">
    <source>
        <dbReference type="EMBL" id="QDU72076.1"/>
    </source>
</evidence>
<reference evidence="3 4" key="1">
    <citation type="submission" date="2019-02" db="EMBL/GenBank/DDBJ databases">
        <title>Deep-cultivation of Planctomycetes and their phenomic and genomic characterization uncovers novel biology.</title>
        <authorList>
            <person name="Wiegand S."/>
            <person name="Jogler M."/>
            <person name="Boedeker C."/>
            <person name="Pinto D."/>
            <person name="Vollmers J."/>
            <person name="Rivas-Marin E."/>
            <person name="Kohn T."/>
            <person name="Peeters S.H."/>
            <person name="Heuer A."/>
            <person name="Rast P."/>
            <person name="Oberbeckmann S."/>
            <person name="Bunk B."/>
            <person name="Jeske O."/>
            <person name="Meyerdierks A."/>
            <person name="Storesund J.E."/>
            <person name="Kallscheuer N."/>
            <person name="Luecker S."/>
            <person name="Lage O.M."/>
            <person name="Pohl T."/>
            <person name="Merkel B.J."/>
            <person name="Hornburger P."/>
            <person name="Mueller R.-W."/>
            <person name="Bruemmer F."/>
            <person name="Labrenz M."/>
            <person name="Spormann A.M."/>
            <person name="Op den Camp H."/>
            <person name="Overmann J."/>
            <person name="Amann R."/>
            <person name="Jetten M.S.M."/>
            <person name="Mascher T."/>
            <person name="Medema M.H."/>
            <person name="Devos D.P."/>
            <person name="Kaster A.-K."/>
            <person name="Ovreas L."/>
            <person name="Rohde M."/>
            <person name="Galperin M.Y."/>
            <person name="Jogler C."/>
        </authorList>
    </citation>
    <scope>NUCLEOTIDE SEQUENCE [LARGE SCALE GENOMIC DNA]</scope>
    <source>
        <strain evidence="3 4">Pan265</strain>
    </source>
</reference>
<keyword evidence="1" id="KW-0408">Iron</keyword>
<evidence type="ECO:0000256" key="1">
    <source>
        <dbReference type="ARBA" id="ARBA00023004"/>
    </source>
</evidence>
<dbReference type="InterPro" id="IPR019734">
    <property type="entry name" value="TPR_rpt"/>
</dbReference>
<protein>
    <submittedName>
        <fullName evidence="3">Putative Fe(2+)-trafficking protein</fullName>
    </submittedName>
</protein>
<dbReference type="Proteomes" id="UP000320386">
    <property type="component" value="Chromosome"/>
</dbReference>
<dbReference type="RefSeq" id="WP_145446258.1">
    <property type="nucleotide sequence ID" value="NZ_CP036280.1"/>
</dbReference>
<dbReference type="KEGG" id="mcad:Pan265_19380"/>
<evidence type="ECO:0000256" key="2">
    <source>
        <dbReference type="PROSITE-ProRule" id="PRU00339"/>
    </source>
</evidence>
<dbReference type="SUPFAM" id="SSF111148">
    <property type="entry name" value="YggX-like"/>
    <property type="match status" value="1"/>
</dbReference>
<dbReference type="GO" id="GO:0034599">
    <property type="term" value="P:cellular response to oxidative stress"/>
    <property type="evidence" value="ECO:0007669"/>
    <property type="project" value="TreeGrafter"/>
</dbReference>
<dbReference type="SUPFAM" id="SSF48452">
    <property type="entry name" value="TPR-like"/>
    <property type="match status" value="1"/>
</dbReference>
<dbReference type="Gene3D" id="1.25.40.10">
    <property type="entry name" value="Tetratricopeptide repeat domain"/>
    <property type="match status" value="1"/>
</dbReference>
<sequence length="213" mass="23999">MNALEERIAQWERMAAEAPDDMAYFSLGNAYREAERHEDAAGAYQKAIDLNAGMSRAYQHLGQVLIKTDKRDEAAEVLTKGYKVAAERGDVMPQKAMGSLLEQIDAPLPEVVDAAAQKAEVEASGDMVLDRRYGQPQPRLADPPMRGPIGQFIYDHFGQVTWNEWIGQGTKVINELRLDFSNPAHQDVYEQQMLEWLQVSMEEIEQYNADKPA</sequence>
<dbReference type="InterPro" id="IPR036766">
    <property type="entry name" value="Fe_traffick_prot_YggX_sf"/>
</dbReference>
<dbReference type="AlphaFoldDB" id="A0A518BYN0"/>
<dbReference type="SMART" id="SM00028">
    <property type="entry name" value="TPR"/>
    <property type="match status" value="2"/>
</dbReference>
<dbReference type="Pfam" id="PF04362">
    <property type="entry name" value="Iron_traffic"/>
    <property type="match status" value="1"/>
</dbReference>
<accession>A0A518BYN0</accession>
<dbReference type="InterPro" id="IPR011990">
    <property type="entry name" value="TPR-like_helical_dom_sf"/>
</dbReference>
<feature type="repeat" description="TPR" evidence="2">
    <location>
        <begin position="21"/>
        <end position="54"/>
    </location>
</feature>
<keyword evidence="2" id="KW-0802">TPR repeat</keyword>
<dbReference type="Gene3D" id="1.10.3880.10">
    <property type="entry name" value="Fe(II) trafficking protein YggX"/>
    <property type="match status" value="1"/>
</dbReference>
<dbReference type="Pfam" id="PF13181">
    <property type="entry name" value="TPR_8"/>
    <property type="match status" value="2"/>
</dbReference>
<name>A0A518BYN0_9BACT</name>